<dbReference type="PANTHER" id="PTHR30085:SF6">
    <property type="entry name" value="ABC TRANSPORTER GLUTAMINE-BINDING PROTEIN GLNH"/>
    <property type="match status" value="1"/>
</dbReference>
<dbReference type="CDD" id="cd13690">
    <property type="entry name" value="PBP2_GluB"/>
    <property type="match status" value="1"/>
</dbReference>
<evidence type="ECO:0000313" key="8">
    <source>
        <dbReference type="EMBL" id="KJY51545.1"/>
    </source>
</evidence>
<comment type="caution">
    <text evidence="8">The sequence shown here is derived from an EMBL/GenBank/DDBJ whole genome shotgun (WGS) entry which is preliminary data.</text>
</comment>
<evidence type="ECO:0000256" key="5">
    <source>
        <dbReference type="SAM" id="MobiDB-lite"/>
    </source>
</evidence>
<dbReference type="PATRIC" id="fig|1684.4.peg.654"/>
<keyword evidence="2" id="KW-0813">Transport</keyword>
<evidence type="ECO:0000256" key="6">
    <source>
        <dbReference type="SAM" id="SignalP"/>
    </source>
</evidence>
<dbReference type="InterPro" id="IPR018313">
    <property type="entry name" value="SBP_3_CS"/>
</dbReference>
<evidence type="ECO:0000256" key="2">
    <source>
        <dbReference type="ARBA" id="ARBA00022448"/>
    </source>
</evidence>
<accession>A0A0F4KYP7</accession>
<dbReference type="AlphaFoldDB" id="A0A0F4KYP7"/>
<dbReference type="SMART" id="SM00062">
    <property type="entry name" value="PBPb"/>
    <property type="match status" value="1"/>
</dbReference>
<dbReference type="EMBL" id="JWME01000007">
    <property type="protein sequence ID" value="KJY51545.1"/>
    <property type="molecule type" value="Genomic_DNA"/>
</dbReference>
<organism evidence="8 9">
    <name type="scientific">Bifidobacterium asteroides</name>
    <dbReference type="NCBI Taxonomy" id="1684"/>
    <lineage>
        <taxon>Bacteria</taxon>
        <taxon>Bacillati</taxon>
        <taxon>Actinomycetota</taxon>
        <taxon>Actinomycetes</taxon>
        <taxon>Bifidobacteriales</taxon>
        <taxon>Bifidobacteriaceae</taxon>
        <taxon>Bifidobacterium</taxon>
    </lineage>
</organism>
<protein>
    <submittedName>
        <fullName evidence="8">ABC transporter, extracellular substrate binding protein, putative Glutamate porter</fullName>
    </submittedName>
</protein>
<evidence type="ECO:0000256" key="1">
    <source>
        <dbReference type="ARBA" id="ARBA00010333"/>
    </source>
</evidence>
<dbReference type="Gene3D" id="3.40.190.10">
    <property type="entry name" value="Periplasmic binding protein-like II"/>
    <property type="match status" value="2"/>
</dbReference>
<evidence type="ECO:0000313" key="9">
    <source>
        <dbReference type="Proteomes" id="UP000033648"/>
    </source>
</evidence>
<dbReference type="PROSITE" id="PS01039">
    <property type="entry name" value="SBP_BACTERIAL_3"/>
    <property type="match status" value="1"/>
</dbReference>
<sequence>MNASMHGMGRPLKRLARNLTAILCALGCLVSLAACGSDKEAGKIRVGIKFDQPGLGFKKAGTYVGFDVDVATYIADKLGYSADDIVWKEAPSKQREAMLQNGDVDMILASYSITDERKRAVSFAGPYIVAGQDLLVRKEDHHIRGPEDLNGKRLCSVTGSTSAVTVKKKFAKEVQLMEQPGYAECATALFSGIVDAVTTDDIILAGLASASRGRLRLVGKPFTQEYYGVGIKKGNTKLAHKINAALADMEANGSWQRALENNTRGTYYKPDPRFNPPKPTEGE</sequence>
<evidence type="ECO:0000259" key="7">
    <source>
        <dbReference type="SMART" id="SM00062"/>
    </source>
</evidence>
<dbReference type="Pfam" id="PF00497">
    <property type="entry name" value="SBP_bac_3"/>
    <property type="match status" value="1"/>
</dbReference>
<comment type="similarity">
    <text evidence="1 4">Belongs to the bacterial solute-binding protein 3 family.</text>
</comment>
<dbReference type="SUPFAM" id="SSF53850">
    <property type="entry name" value="Periplasmic binding protein-like II"/>
    <property type="match status" value="1"/>
</dbReference>
<feature type="chain" id="PRO_5002472142" evidence="6">
    <location>
        <begin position="34"/>
        <end position="283"/>
    </location>
</feature>
<name>A0A0F4KYP7_9BIFI</name>
<gene>
    <name evidence="8" type="ORF">JF69_06040</name>
</gene>
<evidence type="ECO:0000256" key="4">
    <source>
        <dbReference type="RuleBase" id="RU003744"/>
    </source>
</evidence>
<dbReference type="Proteomes" id="UP000033648">
    <property type="component" value="Unassembled WGS sequence"/>
</dbReference>
<feature type="signal peptide" evidence="6">
    <location>
        <begin position="1"/>
        <end position="33"/>
    </location>
</feature>
<dbReference type="PANTHER" id="PTHR30085">
    <property type="entry name" value="AMINO ACID ABC TRANSPORTER PERMEASE"/>
    <property type="match status" value="1"/>
</dbReference>
<feature type="domain" description="Solute-binding protein family 3/N-terminal" evidence="7">
    <location>
        <begin position="43"/>
        <end position="262"/>
    </location>
</feature>
<dbReference type="GO" id="GO:0005576">
    <property type="term" value="C:extracellular region"/>
    <property type="evidence" value="ECO:0007669"/>
    <property type="project" value="TreeGrafter"/>
</dbReference>
<reference evidence="8 9" key="1">
    <citation type="submission" date="2014-12" db="EMBL/GenBank/DDBJ databases">
        <title>Comparative genomics of the lactic acid bacteria isolated from the honey bee gut.</title>
        <authorList>
            <person name="Ellegaard K.M."/>
            <person name="Tamarit D."/>
            <person name="Javelind E."/>
            <person name="Olofsson T."/>
            <person name="Andersson S.G."/>
            <person name="Vasquez A."/>
        </authorList>
    </citation>
    <scope>NUCLEOTIDE SEQUENCE [LARGE SCALE GENOMIC DNA]</scope>
    <source>
        <strain evidence="8 9">Bin2</strain>
    </source>
</reference>
<proteinExistence type="inferred from homology"/>
<dbReference type="InterPro" id="IPR001638">
    <property type="entry name" value="Solute-binding_3/MltF_N"/>
</dbReference>
<dbReference type="InterPro" id="IPR051455">
    <property type="entry name" value="Bact_solute-bind_prot3"/>
</dbReference>
<dbReference type="GO" id="GO:0006865">
    <property type="term" value="P:amino acid transport"/>
    <property type="evidence" value="ECO:0007669"/>
    <property type="project" value="TreeGrafter"/>
</dbReference>
<feature type="region of interest" description="Disordered" evidence="5">
    <location>
        <begin position="262"/>
        <end position="283"/>
    </location>
</feature>
<feature type="compositionally biased region" description="Pro residues" evidence="5">
    <location>
        <begin position="273"/>
        <end position="283"/>
    </location>
</feature>
<dbReference type="GO" id="GO:0030288">
    <property type="term" value="C:outer membrane-bounded periplasmic space"/>
    <property type="evidence" value="ECO:0007669"/>
    <property type="project" value="TreeGrafter"/>
</dbReference>
<keyword evidence="3 6" id="KW-0732">Signal</keyword>
<evidence type="ECO:0000256" key="3">
    <source>
        <dbReference type="ARBA" id="ARBA00022729"/>
    </source>
</evidence>